<evidence type="ECO:0000313" key="2">
    <source>
        <dbReference type="EMBL" id="DBA13324.1"/>
    </source>
</evidence>
<organism evidence="2">
    <name type="scientific">Ranunculus cantoniensis waikavirus</name>
    <dbReference type="NCBI Taxonomy" id="3027350"/>
    <lineage>
        <taxon>Viruses</taxon>
        <taxon>Riboviria</taxon>
        <taxon>Orthornavirae</taxon>
        <taxon>Pisuviricota</taxon>
        <taxon>Pisoniviricetes</taxon>
        <taxon>Picornavirales</taxon>
        <taxon>Secoviridae</taxon>
        <taxon>Waikavirus</taxon>
        <taxon>Ritunrivirus</taxon>
        <taxon>Waikavirus ranunculi</taxon>
    </lineage>
</organism>
<feature type="transmembrane region" description="Helical" evidence="1">
    <location>
        <begin position="32"/>
        <end position="52"/>
    </location>
</feature>
<reference evidence="2" key="1">
    <citation type="journal article" date="2023" name="Virology">
        <title>Broadening the host range and genetic diversity of waikaviruses.</title>
        <authorList>
            <person name="Sidharthan V.K."/>
            <person name="Rajeswari V."/>
            <person name="Baranwal V.K."/>
        </authorList>
    </citation>
    <scope>NUCLEOTIDE SEQUENCE</scope>
    <source>
        <strain evidence="2">Ran can</strain>
    </source>
</reference>
<keyword evidence="1" id="KW-0472">Membrane</keyword>
<protein>
    <submittedName>
        <fullName evidence="2">ORFX protein</fullName>
    </submittedName>
</protein>
<sequence>MQRVLLIVSLAVNMLGLFLVCLGLVLHLNVLSFVSIFAIMLNIFLNVLALVVRSDETYSQAVDRLGSGTPLARRALPPANLPPLRR</sequence>
<name>A0AA48P958_9SECO</name>
<accession>A0AA48P958</accession>
<keyword evidence="1" id="KW-0812">Transmembrane</keyword>
<evidence type="ECO:0000256" key="1">
    <source>
        <dbReference type="SAM" id="Phobius"/>
    </source>
</evidence>
<proteinExistence type="predicted"/>
<dbReference type="EMBL" id="BK062997">
    <property type="protein sequence ID" value="DBA13324.1"/>
    <property type="molecule type" value="Genomic_RNA"/>
</dbReference>
<feature type="transmembrane region" description="Helical" evidence="1">
    <location>
        <begin position="5"/>
        <end position="26"/>
    </location>
</feature>
<keyword evidence="1" id="KW-1133">Transmembrane helix</keyword>